<dbReference type="CDD" id="cd07385">
    <property type="entry name" value="MPP_YkuE_C"/>
    <property type="match status" value="1"/>
</dbReference>
<dbReference type="PANTHER" id="PTHR31302:SF25">
    <property type="entry name" value="PHOSPHOESTERASE"/>
    <property type="match status" value="1"/>
</dbReference>
<sequence>MNRRTFLKRSLIGTIGLVGAGYGGYYYAHEIEPRWVNIVRNDIKSERIPESFEGFKMLQLTDTHIGFNYGLKELDDLIQTIGELDPDLILFTGDLIDDPSTISNQQYAKVIDKLSEIQARHGKYWIYGNHDHGGYGTEKIAQVMSSAGFQLLKNETTKIQKDGDYFNLSGLDDILLGNPEITQLIDQSEQDRFNILLSHEPDFADTTKNFPFDVQLSGHSHGGQIQLPIIGYIITPILGEKYVEGSFTLGERPLQLFVSKGLGTTRLPFRFLCRPEINLYTLRKDDSK</sequence>
<feature type="domain" description="Calcineurin-like phosphoesterase" evidence="1">
    <location>
        <begin position="56"/>
        <end position="222"/>
    </location>
</feature>
<dbReference type="InterPro" id="IPR004843">
    <property type="entry name" value="Calcineurin-like_PHP"/>
</dbReference>
<comment type="caution">
    <text evidence="2">The sequence shown here is derived from an EMBL/GenBank/DDBJ whole genome shotgun (WGS) entry which is preliminary data.</text>
</comment>
<dbReference type="EMBL" id="JAHLZF010000006">
    <property type="protein sequence ID" value="MBU6080538.1"/>
    <property type="molecule type" value="Genomic_DNA"/>
</dbReference>
<dbReference type="Proteomes" id="UP000812672">
    <property type="component" value="Unassembled WGS sequence"/>
</dbReference>
<keyword evidence="3" id="KW-1185">Reference proteome</keyword>
<protein>
    <submittedName>
        <fullName evidence="2">Metallophosphoesterase</fullName>
    </submittedName>
</protein>
<accession>A0ABS6GNQ5</accession>
<evidence type="ECO:0000313" key="3">
    <source>
        <dbReference type="Proteomes" id="UP000812672"/>
    </source>
</evidence>
<gene>
    <name evidence="2" type="ORF">KQ486_05865</name>
</gene>
<evidence type="ECO:0000259" key="1">
    <source>
        <dbReference type="Pfam" id="PF00149"/>
    </source>
</evidence>
<dbReference type="InterPro" id="IPR051158">
    <property type="entry name" value="Metallophosphoesterase_sf"/>
</dbReference>
<dbReference type="RefSeq" id="WP_216687046.1">
    <property type="nucleotide sequence ID" value="NZ_CAUPKR010000014.1"/>
</dbReference>
<name>A0ABS6GNQ5_9BACI</name>
<organism evidence="2 3">
    <name type="scientific">Allobacillus halotolerans</name>
    <dbReference type="NCBI Taxonomy" id="570278"/>
    <lineage>
        <taxon>Bacteria</taxon>
        <taxon>Bacillati</taxon>
        <taxon>Bacillota</taxon>
        <taxon>Bacilli</taxon>
        <taxon>Bacillales</taxon>
        <taxon>Bacillaceae</taxon>
        <taxon>Allobacillus</taxon>
    </lineage>
</organism>
<dbReference type="Pfam" id="PF00149">
    <property type="entry name" value="Metallophos"/>
    <property type="match status" value="1"/>
</dbReference>
<proteinExistence type="predicted"/>
<reference evidence="2 3" key="1">
    <citation type="journal article" date="2011" name="Int. J. Syst. Evol. Microbiol.">
        <title>Allobacillus halotolerans gen. nov., sp. nov. isolated from shrimp paste.</title>
        <authorList>
            <person name="Sheu S.Y."/>
            <person name="Arun A.B."/>
            <person name="Jiang S.R."/>
            <person name="Young C.C."/>
            <person name="Chen W.M."/>
        </authorList>
    </citation>
    <scope>NUCLEOTIDE SEQUENCE [LARGE SCALE GENOMIC DNA]</scope>
    <source>
        <strain evidence="2 3">LMG 24826</strain>
    </source>
</reference>
<dbReference type="PANTHER" id="PTHR31302">
    <property type="entry name" value="TRANSMEMBRANE PROTEIN WITH METALLOPHOSPHOESTERASE DOMAIN-RELATED"/>
    <property type="match status" value="1"/>
</dbReference>
<evidence type="ECO:0000313" key="2">
    <source>
        <dbReference type="EMBL" id="MBU6080538.1"/>
    </source>
</evidence>